<keyword evidence="3" id="KW-1185">Reference proteome</keyword>
<reference evidence="3" key="1">
    <citation type="submission" date="2016-06" db="EMBL/GenBank/DDBJ databases">
        <title>Parallel loss of symbiosis genes in relatives of nitrogen-fixing non-legume Parasponia.</title>
        <authorList>
            <person name="Van Velzen R."/>
            <person name="Holmer R."/>
            <person name="Bu F."/>
            <person name="Rutten L."/>
            <person name="Van Zeijl A."/>
            <person name="Liu W."/>
            <person name="Santuari L."/>
            <person name="Cao Q."/>
            <person name="Sharma T."/>
            <person name="Shen D."/>
            <person name="Roswanjaya Y."/>
            <person name="Wardhani T."/>
            <person name="Kalhor M.S."/>
            <person name="Jansen J."/>
            <person name="Van den Hoogen J."/>
            <person name="Gungor B."/>
            <person name="Hartog M."/>
            <person name="Hontelez J."/>
            <person name="Verver J."/>
            <person name="Yang W.-C."/>
            <person name="Schijlen E."/>
            <person name="Repin R."/>
            <person name="Schilthuizen M."/>
            <person name="Schranz E."/>
            <person name="Heidstra R."/>
            <person name="Miyata K."/>
            <person name="Fedorova E."/>
            <person name="Kohlen W."/>
            <person name="Bisseling T."/>
            <person name="Smit S."/>
            <person name="Geurts R."/>
        </authorList>
    </citation>
    <scope>NUCLEOTIDE SEQUENCE [LARGE SCALE GENOMIC DNA]</scope>
    <source>
        <strain evidence="3">cv. WU1-14</strain>
    </source>
</reference>
<sequence length="64" mass="7293">DEGEEKETSKLDSPINLQEKSQRNPNSKSLKLVEGEAQPFLAHWREAQSRLSESWGCTLYCLEA</sequence>
<feature type="region of interest" description="Disordered" evidence="1">
    <location>
        <begin position="1"/>
        <end position="29"/>
    </location>
</feature>
<evidence type="ECO:0000256" key="1">
    <source>
        <dbReference type="SAM" id="MobiDB-lite"/>
    </source>
</evidence>
<protein>
    <submittedName>
        <fullName evidence="2">Uncharacterized protein</fullName>
    </submittedName>
</protein>
<dbReference type="AlphaFoldDB" id="A0A2P5BKL2"/>
<evidence type="ECO:0000313" key="3">
    <source>
        <dbReference type="Proteomes" id="UP000237105"/>
    </source>
</evidence>
<feature type="compositionally biased region" description="Basic and acidic residues" evidence="1">
    <location>
        <begin position="1"/>
        <end position="10"/>
    </location>
</feature>
<dbReference type="OrthoDB" id="10429686at2759"/>
<gene>
    <name evidence="2" type="ORF">PanWU01x14_230920</name>
</gene>
<name>A0A2P5BKL2_PARAD</name>
<dbReference type="Proteomes" id="UP000237105">
    <property type="component" value="Unassembled WGS sequence"/>
</dbReference>
<organism evidence="2 3">
    <name type="scientific">Parasponia andersonii</name>
    <name type="common">Sponia andersonii</name>
    <dbReference type="NCBI Taxonomy" id="3476"/>
    <lineage>
        <taxon>Eukaryota</taxon>
        <taxon>Viridiplantae</taxon>
        <taxon>Streptophyta</taxon>
        <taxon>Embryophyta</taxon>
        <taxon>Tracheophyta</taxon>
        <taxon>Spermatophyta</taxon>
        <taxon>Magnoliopsida</taxon>
        <taxon>eudicotyledons</taxon>
        <taxon>Gunneridae</taxon>
        <taxon>Pentapetalae</taxon>
        <taxon>rosids</taxon>
        <taxon>fabids</taxon>
        <taxon>Rosales</taxon>
        <taxon>Cannabaceae</taxon>
        <taxon>Parasponia</taxon>
    </lineage>
</organism>
<accession>A0A2P5BKL2</accession>
<feature type="compositionally biased region" description="Polar residues" evidence="1">
    <location>
        <begin position="15"/>
        <end position="29"/>
    </location>
</feature>
<dbReference type="EMBL" id="JXTB01000263">
    <property type="protein sequence ID" value="PON49320.1"/>
    <property type="molecule type" value="Genomic_DNA"/>
</dbReference>
<feature type="non-terminal residue" evidence="2">
    <location>
        <position position="1"/>
    </location>
</feature>
<proteinExistence type="predicted"/>
<comment type="caution">
    <text evidence="2">The sequence shown here is derived from an EMBL/GenBank/DDBJ whole genome shotgun (WGS) entry which is preliminary data.</text>
</comment>
<evidence type="ECO:0000313" key="2">
    <source>
        <dbReference type="EMBL" id="PON49320.1"/>
    </source>
</evidence>